<proteinExistence type="predicted"/>
<dbReference type="GO" id="GO:0016706">
    <property type="term" value="F:2-oxoglutarate-dependent dioxygenase activity"/>
    <property type="evidence" value="ECO:0007669"/>
    <property type="project" value="UniProtKB-ARBA"/>
</dbReference>
<evidence type="ECO:0000313" key="2">
    <source>
        <dbReference type="Proteomes" id="UP000279594"/>
    </source>
</evidence>
<keyword evidence="1" id="KW-0223">Dioxygenase</keyword>
<keyword evidence="1" id="KW-0560">Oxidoreductase</keyword>
<sequence>MTLAVVNEQTQDVLQRISGEQFLPEVFRETGVFVVRNAIAPDLLAQWQHEWDIFYDAKLRAGRNVSQANPVSLTEELPQKLLEMYRAPVYAATLSRIFGPDVALYNHRFVIKDAFSPNKVFLHQDSCYHLGNLNKCSIFTALSRVDEDNGAMSFYVGSHKLGYLGDAGEINPDSFNIQFVKVTPILNPGDFVVMHSSTWHESGPNVSGVHRILADTIFQPADDPTGKELIAGEWKTDIFYSPLNCIQYFANSRVLKIIKYEKVMREQAGTP</sequence>
<name>A0A3G2E8K1_9BURK</name>
<keyword evidence="2" id="KW-1185">Reference proteome</keyword>
<dbReference type="Proteomes" id="UP000279594">
    <property type="component" value="Chromosome"/>
</dbReference>
<gene>
    <name evidence="1" type="ORF">D9M09_10240</name>
</gene>
<dbReference type="SUPFAM" id="SSF51197">
    <property type="entry name" value="Clavaminate synthase-like"/>
    <property type="match status" value="1"/>
</dbReference>
<dbReference type="GO" id="GO:0005506">
    <property type="term" value="F:iron ion binding"/>
    <property type="evidence" value="ECO:0007669"/>
    <property type="project" value="UniProtKB-ARBA"/>
</dbReference>
<dbReference type="RefSeq" id="WP_070289088.1">
    <property type="nucleotide sequence ID" value="NZ_CP033019.1"/>
</dbReference>
<evidence type="ECO:0000313" key="1">
    <source>
        <dbReference type="EMBL" id="AYM76130.1"/>
    </source>
</evidence>
<dbReference type="InterPro" id="IPR008775">
    <property type="entry name" value="Phytyl_CoA_dOase-like"/>
</dbReference>
<dbReference type="PANTHER" id="PTHR20883">
    <property type="entry name" value="PHYTANOYL-COA DIOXYGENASE DOMAIN CONTAINING 1"/>
    <property type="match status" value="1"/>
</dbReference>
<reference evidence="1 2" key="1">
    <citation type="submission" date="2018-10" db="EMBL/GenBank/DDBJ databases">
        <title>Effects of UV and annual dynamics of microbial communities in freshwater RAS systems.</title>
        <authorList>
            <person name="Bekkelund A.K."/>
            <person name="Hansen B.R."/>
            <person name="Stokken H."/>
            <person name="Eriksen B.F."/>
            <person name="Kashulin N.A."/>
        </authorList>
    </citation>
    <scope>NUCLEOTIDE SEQUENCE [LARGE SCALE GENOMIC DNA]</scope>
    <source>
        <strain evidence="1 2">BHSEK</strain>
    </source>
</reference>
<accession>A0A3G2E8K1</accession>
<dbReference type="AlphaFoldDB" id="A0A3G2E8K1"/>
<organism evidence="1 2">
    <name type="scientific">Janthinobacterium agaricidamnosum</name>
    <dbReference type="NCBI Taxonomy" id="55508"/>
    <lineage>
        <taxon>Bacteria</taxon>
        <taxon>Pseudomonadati</taxon>
        <taxon>Pseudomonadota</taxon>
        <taxon>Betaproteobacteria</taxon>
        <taxon>Burkholderiales</taxon>
        <taxon>Oxalobacteraceae</taxon>
        <taxon>Janthinobacterium</taxon>
    </lineage>
</organism>
<dbReference type="PANTHER" id="PTHR20883:SF46">
    <property type="entry name" value="PHYTANOYL-COA HYDROXYLASE"/>
    <property type="match status" value="1"/>
</dbReference>
<dbReference type="Gene3D" id="2.60.120.620">
    <property type="entry name" value="q2cbj1_9rhob like domain"/>
    <property type="match status" value="1"/>
</dbReference>
<dbReference type="Pfam" id="PF05721">
    <property type="entry name" value="PhyH"/>
    <property type="match status" value="1"/>
</dbReference>
<protein>
    <submittedName>
        <fullName evidence="1">Phytanoyl-CoA dioxygenase</fullName>
    </submittedName>
</protein>
<dbReference type="EMBL" id="CP033019">
    <property type="protein sequence ID" value="AYM76130.1"/>
    <property type="molecule type" value="Genomic_DNA"/>
</dbReference>